<gene>
    <name evidence="1" type="ORF">SAMN05216251_118133</name>
</gene>
<name>A0A1I2JKU0_9ACTN</name>
<dbReference type="Proteomes" id="UP000199323">
    <property type="component" value="Unassembled WGS sequence"/>
</dbReference>
<proteinExistence type="predicted"/>
<evidence type="ECO:0000313" key="1">
    <source>
        <dbReference type="EMBL" id="SFF55194.1"/>
    </source>
</evidence>
<evidence type="ECO:0000313" key="2">
    <source>
        <dbReference type="Proteomes" id="UP000199323"/>
    </source>
</evidence>
<organism evidence="1 2">
    <name type="scientific">Actinacidiphila alni</name>
    <dbReference type="NCBI Taxonomy" id="380248"/>
    <lineage>
        <taxon>Bacteria</taxon>
        <taxon>Bacillati</taxon>
        <taxon>Actinomycetota</taxon>
        <taxon>Actinomycetes</taxon>
        <taxon>Kitasatosporales</taxon>
        <taxon>Streptomycetaceae</taxon>
        <taxon>Actinacidiphila</taxon>
    </lineage>
</organism>
<reference evidence="1 2" key="1">
    <citation type="submission" date="2016-10" db="EMBL/GenBank/DDBJ databases">
        <authorList>
            <person name="de Groot N.N."/>
        </authorList>
    </citation>
    <scope>NUCLEOTIDE SEQUENCE [LARGE SCALE GENOMIC DNA]</scope>
    <source>
        <strain evidence="1 2">CGMCC 4.3510</strain>
    </source>
</reference>
<dbReference type="EMBL" id="FONG01000018">
    <property type="protein sequence ID" value="SFF55194.1"/>
    <property type="molecule type" value="Genomic_DNA"/>
</dbReference>
<dbReference type="STRING" id="380248.SAMN05216251_118133"/>
<sequence length="372" mass="39505">MEVPSLDSPDSIVFKNADGTYTARMYTHQVNHQVGGVWRRINRASSAGVVAGSHPGTYVADASYRTVPASNPTGQGNSSAATYVESGVTQNFDGNGQLYVGQYQGHNYNSFLQFGGFGTQFANDYVVNATLWLDTEFSGLQEGLTDCSVQPVNVATVKSAWDASKINSFPGPAAATQIGTASFAAGTDCANGRQWEGINLGSKTAMNWAHGWAPNYGLVLTAPNTAQGAKEFYANDPYIAVEFTPNGAGATYSEVSYASPWNNKPGWGQVTVQNEGTATWTPTNGYKLSYQLYTISGTTRTLLTSPAATPAVMPSTVAPNHPVTVTAAIPALAVGKTYQICWDMSYNGTLFSTYGVAQTCYNLPVVNNPPHC</sequence>
<dbReference type="AlphaFoldDB" id="A0A1I2JKU0"/>
<dbReference type="Gene3D" id="2.60.40.10">
    <property type="entry name" value="Immunoglobulins"/>
    <property type="match status" value="1"/>
</dbReference>
<dbReference type="GO" id="GO:0005975">
    <property type="term" value="P:carbohydrate metabolic process"/>
    <property type="evidence" value="ECO:0007669"/>
    <property type="project" value="UniProtKB-ARBA"/>
</dbReference>
<keyword evidence="2" id="KW-1185">Reference proteome</keyword>
<dbReference type="NCBIfam" id="NF033679">
    <property type="entry name" value="DNRLRE_dom"/>
    <property type="match status" value="1"/>
</dbReference>
<accession>A0A1I2JKU0</accession>
<dbReference type="InterPro" id="IPR013783">
    <property type="entry name" value="Ig-like_fold"/>
</dbReference>
<protein>
    <submittedName>
        <fullName evidence="1">Uncharacterized protein</fullName>
    </submittedName>
</protein>